<dbReference type="InterPro" id="IPR035994">
    <property type="entry name" value="Nucleoside_phosphorylase_sf"/>
</dbReference>
<evidence type="ECO:0000259" key="4">
    <source>
        <dbReference type="Pfam" id="PF01048"/>
    </source>
</evidence>
<organism evidence="5 6">
    <name type="scientific">Epilithonimonas lactis</name>
    <dbReference type="NCBI Taxonomy" id="421072"/>
    <lineage>
        <taxon>Bacteria</taxon>
        <taxon>Pseudomonadati</taxon>
        <taxon>Bacteroidota</taxon>
        <taxon>Flavobacteriia</taxon>
        <taxon>Flavobacteriales</taxon>
        <taxon>Weeksellaceae</taxon>
        <taxon>Chryseobacterium group</taxon>
        <taxon>Epilithonimonas</taxon>
    </lineage>
</organism>
<evidence type="ECO:0000256" key="3">
    <source>
        <dbReference type="ARBA" id="ARBA00048447"/>
    </source>
</evidence>
<evidence type="ECO:0000313" key="5">
    <source>
        <dbReference type="EMBL" id="KFC21976.1"/>
    </source>
</evidence>
<evidence type="ECO:0000313" key="6">
    <source>
        <dbReference type="Proteomes" id="UP000028623"/>
    </source>
</evidence>
<dbReference type="Pfam" id="PF01048">
    <property type="entry name" value="PNP_UDP_1"/>
    <property type="match status" value="1"/>
</dbReference>
<dbReference type="GO" id="GO:0005829">
    <property type="term" value="C:cytosol"/>
    <property type="evidence" value="ECO:0007669"/>
    <property type="project" value="TreeGrafter"/>
</dbReference>
<evidence type="ECO:0000256" key="2">
    <source>
        <dbReference type="ARBA" id="ARBA00021980"/>
    </source>
</evidence>
<feature type="domain" description="Nucleoside phosphorylase" evidence="4">
    <location>
        <begin position="32"/>
        <end position="261"/>
    </location>
</feature>
<dbReference type="EMBL" id="JPLY01000003">
    <property type="protein sequence ID" value="KFC21976.1"/>
    <property type="molecule type" value="Genomic_DNA"/>
</dbReference>
<evidence type="ECO:0000256" key="1">
    <source>
        <dbReference type="ARBA" id="ARBA00011888"/>
    </source>
</evidence>
<dbReference type="EC" id="2.4.2.3" evidence="1"/>
<dbReference type="GO" id="GO:0006152">
    <property type="term" value="P:purine nucleoside catabolic process"/>
    <property type="evidence" value="ECO:0007669"/>
    <property type="project" value="TreeGrafter"/>
</dbReference>
<gene>
    <name evidence="5" type="ORF">IO89_08365</name>
</gene>
<dbReference type="PANTHER" id="PTHR43691">
    <property type="entry name" value="URIDINE PHOSPHORYLASE"/>
    <property type="match status" value="1"/>
</dbReference>
<dbReference type="GO" id="GO:0004850">
    <property type="term" value="F:uridine phosphorylase activity"/>
    <property type="evidence" value="ECO:0007669"/>
    <property type="project" value="UniProtKB-EC"/>
</dbReference>
<accession>A0A085BHN1</accession>
<name>A0A085BHN1_9FLAO</name>
<dbReference type="PANTHER" id="PTHR43691:SF11">
    <property type="entry name" value="FI09636P-RELATED"/>
    <property type="match status" value="1"/>
</dbReference>
<keyword evidence="6" id="KW-1185">Reference proteome</keyword>
<dbReference type="RefSeq" id="WP_034975256.1">
    <property type="nucleotide sequence ID" value="NZ_FOFI01000003.1"/>
</dbReference>
<dbReference type="AlphaFoldDB" id="A0A085BHN1"/>
<dbReference type="InterPro" id="IPR000845">
    <property type="entry name" value="Nucleoside_phosphorylase_d"/>
</dbReference>
<dbReference type="SUPFAM" id="SSF53167">
    <property type="entry name" value="Purine and uridine phosphorylases"/>
    <property type="match status" value="1"/>
</dbReference>
<protein>
    <recommendedName>
        <fullName evidence="2">Uridine phosphorylase</fullName>
        <ecNumber evidence="1">2.4.2.3</ecNumber>
    </recommendedName>
</protein>
<dbReference type="CDD" id="cd00436">
    <property type="entry name" value="UP_TbUP-like"/>
    <property type="match status" value="1"/>
</dbReference>
<comment type="caution">
    <text evidence="5">The sequence shown here is derived from an EMBL/GenBank/DDBJ whole genome shotgun (WGS) entry which is preliminary data.</text>
</comment>
<dbReference type="Proteomes" id="UP000028623">
    <property type="component" value="Unassembled WGS sequence"/>
</dbReference>
<dbReference type="GO" id="GO:0004731">
    <property type="term" value="F:purine-nucleoside phosphorylase activity"/>
    <property type="evidence" value="ECO:0007669"/>
    <property type="project" value="TreeGrafter"/>
</dbReference>
<dbReference type="OrthoDB" id="9772602at2"/>
<sequence>MINKLADSELVLNDDGSVYHLNLLPEDLAEKVILVGDPDRVPKVSKYFDTIEIKKNKREFYTHTGTLRGERITVMSTGIGTENIDIVMNELDALVNIDLKAKEFKTEHKALELFRLGTCGSVNPDIEVNNMLVTENVVGLDGLLHFYQDYAFENEFSKNFLAKFPYEKIKPMLYFSDWAEDISDYYADAKYRGNTATFPGFYAPQGRQLRLKALDDQFLETLNDLGVSNFEMETSAIYGLSKLLGHKALTVNCVIANRRRGEFASDHHASEKMMIEWVLERIIK</sequence>
<comment type="catalytic activity">
    <reaction evidence="3">
        <text>uridine + phosphate = alpha-D-ribose 1-phosphate + uracil</text>
        <dbReference type="Rhea" id="RHEA:24388"/>
        <dbReference type="ChEBI" id="CHEBI:16704"/>
        <dbReference type="ChEBI" id="CHEBI:17568"/>
        <dbReference type="ChEBI" id="CHEBI:43474"/>
        <dbReference type="ChEBI" id="CHEBI:57720"/>
        <dbReference type="EC" id="2.4.2.3"/>
    </reaction>
</comment>
<dbReference type="Gene3D" id="3.40.50.1580">
    <property type="entry name" value="Nucleoside phosphorylase domain"/>
    <property type="match status" value="1"/>
</dbReference>
<reference evidence="5 6" key="1">
    <citation type="submission" date="2014-07" db="EMBL/GenBank/DDBJ databases">
        <title>Epilithonimonas lactis LMG 22401 Genome.</title>
        <authorList>
            <person name="Pipes S.E."/>
            <person name="Stropko S.J."/>
        </authorList>
    </citation>
    <scope>NUCLEOTIDE SEQUENCE [LARGE SCALE GENOMIC DNA]</scope>
    <source>
        <strain evidence="5 6">LMG 24401</strain>
    </source>
</reference>
<dbReference type="eggNOG" id="COG2820">
    <property type="taxonomic scope" value="Bacteria"/>
</dbReference>
<proteinExistence type="predicted"/>
<dbReference type="STRING" id="421072.SAMN04488097_2286"/>